<proteinExistence type="predicted"/>
<sequence>MAKFVSDAKPWNTVDGPSLVRSAAALQLIPENIPCLVRLQRLAAVGACLPSRPEAPRLSPSRIRSLLKDPVIGSAAVRSQEDPYNDLYTAEVPFHGGPYLVAQGLTERSAYTLDLILRSIFGPEGKTLPATFRREASQLAQVVLRLSHTALLRAGLARGVIPPTATREEVFVPGEHALSALCEAVTFDEAALSRIAPPQALQVLNSLSIRPGTHTFTAELGPDDGMILTPLLTVGPTMIIANPGELSATLRHRLLVLATEHGCGPQLAQLVRACVLNEATEILIGCGATPLPSAAQVDDDPQISRRQFTFADDKHLDLAVVTDDLSDYDAQTPYGHWHAARVLQQLHELHETPAHPLQDDAHCLRLIINQGLGRSSFFGLRKSSRVGPRLATTVDDLRVMAELDGTDPLFLWRFAQAEEKLHTDAMVHSFGTLDNYGMYRDHEYSYYLSDERRPNAVMVNSDFSQALRVEAHQRYDHHVVASPHRPALVPVLALYGVDTAPIYRTHPTVPEDELLVETAGLHVWIGPSQDTAGALESFQEMVIEAVAYWAWQVSLAAPNELLAMADDLGRVRITVSFDNADAWLKALAGHDTQPGKKAPAPWIARQARSAGLIHLELLAAGVASLLVEDNSADRVIVQVLAEAMVGNDSDLVVSDLVERLAPVGHKKMLHAQAQPMLLRPGRLPAARLVQPAVSAVVLDKLGEWLSAEGILQGIVSEDKRLDVLNKTVQHYFQRIQDLIASLAPEGLMNQLMARHEALIRAEAHDDQVLRSRLACFGASSQPATQIAKDSRKRVAAAQASRFLIEYAAATPPSGDQPLTLDAYDTLLAIAADLISRATLSDAIRHDFSTAQLSLLESGRLGVSRGDQYETGTDALALDRARAAMATADQISAPSAPRTAAAPSTKVEEAMLAEFGFTLTELAHGMGEIIALGDEACDDEPFTLPVTRVQQHLGSALGWTDDKAHAFLDRLSLRPRAKFLSVGADAWPWRYNREWSYTRRPLVRLTGVDGDVLTWAPRHVWSTGPYWVDLVYSGRLKATSATMKKLMGSIRQDHNKEFEKESERALADAGCSITAHSVGKIAGRRLMSPQGDDLGDIDALGINLDQRIIFIVESKDFEMARNPSELANEADALLRGDKSAVFKIARRAQWIRTHLAPTLNHFTKSTDTRGWTVAPVVVTSRDLISSRVLTSDVPVMAIHQLTAWAAAQTRHSKRSKRRAR</sequence>
<dbReference type="RefSeq" id="WP_346077195.1">
    <property type="nucleotide sequence ID" value="NZ_BAAATL010000005.1"/>
</dbReference>
<gene>
    <name evidence="1" type="ORF">GCM10010422_14160</name>
</gene>
<evidence type="ECO:0000313" key="2">
    <source>
        <dbReference type="Proteomes" id="UP001501721"/>
    </source>
</evidence>
<dbReference type="EMBL" id="BAAATL010000005">
    <property type="protein sequence ID" value="GAA2472613.1"/>
    <property type="molecule type" value="Genomic_DNA"/>
</dbReference>
<comment type="caution">
    <text evidence="1">The sequence shown here is derived from an EMBL/GenBank/DDBJ whole genome shotgun (WGS) entry which is preliminary data.</text>
</comment>
<name>A0ABN3KV51_9ACTN</name>
<protein>
    <submittedName>
        <fullName evidence="1">Uncharacterized protein</fullName>
    </submittedName>
</protein>
<evidence type="ECO:0000313" key="1">
    <source>
        <dbReference type="EMBL" id="GAA2472613.1"/>
    </source>
</evidence>
<reference evidence="1 2" key="1">
    <citation type="journal article" date="2019" name="Int. J. Syst. Evol. Microbiol.">
        <title>The Global Catalogue of Microorganisms (GCM) 10K type strain sequencing project: providing services to taxonomists for standard genome sequencing and annotation.</title>
        <authorList>
            <consortium name="The Broad Institute Genomics Platform"/>
            <consortium name="The Broad Institute Genome Sequencing Center for Infectious Disease"/>
            <person name="Wu L."/>
            <person name="Ma J."/>
        </authorList>
    </citation>
    <scope>NUCLEOTIDE SEQUENCE [LARGE SCALE GENOMIC DNA]</scope>
    <source>
        <strain evidence="1 2">JCM 6923</strain>
    </source>
</reference>
<dbReference type="Proteomes" id="UP001501721">
    <property type="component" value="Unassembled WGS sequence"/>
</dbReference>
<keyword evidence="2" id="KW-1185">Reference proteome</keyword>
<accession>A0ABN3KV51</accession>
<organism evidence="1 2">
    <name type="scientific">Streptomyces graminearus</name>
    <dbReference type="NCBI Taxonomy" id="284030"/>
    <lineage>
        <taxon>Bacteria</taxon>
        <taxon>Bacillati</taxon>
        <taxon>Actinomycetota</taxon>
        <taxon>Actinomycetes</taxon>
        <taxon>Kitasatosporales</taxon>
        <taxon>Streptomycetaceae</taxon>
        <taxon>Streptomyces</taxon>
    </lineage>
</organism>